<proteinExistence type="predicted"/>
<name>A0ACB8Y029_9ASTR</name>
<evidence type="ECO:0000313" key="2">
    <source>
        <dbReference type="Proteomes" id="UP001056120"/>
    </source>
</evidence>
<organism evidence="1 2">
    <name type="scientific">Smallanthus sonchifolius</name>
    <dbReference type="NCBI Taxonomy" id="185202"/>
    <lineage>
        <taxon>Eukaryota</taxon>
        <taxon>Viridiplantae</taxon>
        <taxon>Streptophyta</taxon>
        <taxon>Embryophyta</taxon>
        <taxon>Tracheophyta</taxon>
        <taxon>Spermatophyta</taxon>
        <taxon>Magnoliopsida</taxon>
        <taxon>eudicotyledons</taxon>
        <taxon>Gunneridae</taxon>
        <taxon>Pentapetalae</taxon>
        <taxon>asterids</taxon>
        <taxon>campanulids</taxon>
        <taxon>Asterales</taxon>
        <taxon>Asteraceae</taxon>
        <taxon>Asteroideae</taxon>
        <taxon>Heliantheae alliance</taxon>
        <taxon>Millerieae</taxon>
        <taxon>Smallanthus</taxon>
    </lineage>
</organism>
<gene>
    <name evidence="1" type="ORF">L1987_86975</name>
</gene>
<accession>A0ACB8Y029</accession>
<dbReference type="EMBL" id="CM042046">
    <property type="protein sequence ID" value="KAI3677349.1"/>
    <property type="molecule type" value="Genomic_DNA"/>
</dbReference>
<reference evidence="2" key="1">
    <citation type="journal article" date="2022" name="Mol. Ecol. Resour.">
        <title>The genomes of chicory, endive, great burdock and yacon provide insights into Asteraceae palaeo-polyploidization history and plant inulin production.</title>
        <authorList>
            <person name="Fan W."/>
            <person name="Wang S."/>
            <person name="Wang H."/>
            <person name="Wang A."/>
            <person name="Jiang F."/>
            <person name="Liu H."/>
            <person name="Zhao H."/>
            <person name="Xu D."/>
            <person name="Zhang Y."/>
        </authorList>
    </citation>
    <scope>NUCLEOTIDE SEQUENCE [LARGE SCALE GENOMIC DNA]</scope>
    <source>
        <strain evidence="2">cv. Yunnan</strain>
    </source>
</reference>
<reference evidence="1 2" key="2">
    <citation type="journal article" date="2022" name="Mol. Ecol. Resour.">
        <title>The genomes of chicory, endive, great burdock and yacon provide insights into Asteraceae paleo-polyploidization history and plant inulin production.</title>
        <authorList>
            <person name="Fan W."/>
            <person name="Wang S."/>
            <person name="Wang H."/>
            <person name="Wang A."/>
            <person name="Jiang F."/>
            <person name="Liu H."/>
            <person name="Zhao H."/>
            <person name="Xu D."/>
            <person name="Zhang Y."/>
        </authorList>
    </citation>
    <scope>NUCLEOTIDE SEQUENCE [LARGE SCALE GENOMIC DNA]</scope>
    <source>
        <strain evidence="2">cv. Yunnan</strain>
        <tissue evidence="1">Leaves</tissue>
    </source>
</reference>
<comment type="caution">
    <text evidence="1">The sequence shown here is derived from an EMBL/GenBank/DDBJ whole genome shotgun (WGS) entry which is preliminary data.</text>
</comment>
<sequence length="399" mass="45423">MGSEKVYLFMDFWITIMVFEKLFCRIQWGLFVGKDCNLGVDLIIIRRVLKECCIDWFSNTRKMSNKNPLVYFDVSIDGDPFERMVFELFSDTVPKTAENFRALCTVIEVCKPALMLGISQKIGRPLHYKGSFFHRIIKGSLAQGGDFFKRDGSHGESIYGGKFPGVSILGEALVSPVRPPKRSLSRSSGRAPSRRSLSRSPVRSPVRSRHRSYSRSPVGARRGRSPSRSVSPDGSPKRIRRGRGFSNRYSYARRYHSPDRSPVRSYRYGRSDHDRYSSYRRRSPMRDRSPLRYRARISRTRSPSASRSPVCYRRRYSHSRSPVDASRYRPSPPVGRRRAPRSRTPPSRSRSPRSSPSPHPRRSSRSKSKSKSISRSSGSPPAKKGLVSYGDGSPDSGQK</sequence>
<protein>
    <submittedName>
        <fullName evidence="1">Uncharacterized protein</fullName>
    </submittedName>
</protein>
<keyword evidence="2" id="KW-1185">Reference proteome</keyword>
<evidence type="ECO:0000313" key="1">
    <source>
        <dbReference type="EMBL" id="KAI3677349.1"/>
    </source>
</evidence>
<dbReference type="Proteomes" id="UP001056120">
    <property type="component" value="Linkage Group LG29"/>
</dbReference>